<dbReference type="EMBL" id="CM029049">
    <property type="protein sequence ID" value="KAG2570615.1"/>
    <property type="molecule type" value="Genomic_DNA"/>
</dbReference>
<organism evidence="1 2">
    <name type="scientific">Panicum virgatum</name>
    <name type="common">Blackwell switchgrass</name>
    <dbReference type="NCBI Taxonomy" id="38727"/>
    <lineage>
        <taxon>Eukaryota</taxon>
        <taxon>Viridiplantae</taxon>
        <taxon>Streptophyta</taxon>
        <taxon>Embryophyta</taxon>
        <taxon>Tracheophyta</taxon>
        <taxon>Spermatophyta</taxon>
        <taxon>Magnoliopsida</taxon>
        <taxon>Liliopsida</taxon>
        <taxon>Poales</taxon>
        <taxon>Poaceae</taxon>
        <taxon>PACMAD clade</taxon>
        <taxon>Panicoideae</taxon>
        <taxon>Panicodae</taxon>
        <taxon>Paniceae</taxon>
        <taxon>Panicinae</taxon>
        <taxon>Panicum</taxon>
        <taxon>Panicum sect. Hiantes</taxon>
    </lineage>
</organism>
<reference evidence="1" key="1">
    <citation type="submission" date="2020-05" db="EMBL/GenBank/DDBJ databases">
        <title>WGS assembly of Panicum virgatum.</title>
        <authorList>
            <person name="Lovell J.T."/>
            <person name="Jenkins J."/>
            <person name="Shu S."/>
            <person name="Juenger T.E."/>
            <person name="Schmutz J."/>
        </authorList>
    </citation>
    <scope>NUCLEOTIDE SEQUENCE</scope>
    <source>
        <strain evidence="1">AP13</strain>
    </source>
</reference>
<proteinExistence type="predicted"/>
<gene>
    <name evidence="1" type="ORF">PVAP13_7KG097400</name>
</gene>
<accession>A0A8T0QB49</accession>
<evidence type="ECO:0000313" key="1">
    <source>
        <dbReference type="EMBL" id="KAG2570615.1"/>
    </source>
</evidence>
<name>A0A8T0QB49_PANVG</name>
<protein>
    <submittedName>
        <fullName evidence="1">Uncharacterized protein</fullName>
    </submittedName>
</protein>
<sequence>MPSLSWPRTLVRRRRFPQVMAAGRQHAERLCTAASPANHAPTIPHRRTLLRRCWSPRPDACTHIVKLGRDGRC</sequence>
<comment type="caution">
    <text evidence="1">The sequence shown here is derived from an EMBL/GenBank/DDBJ whole genome shotgun (WGS) entry which is preliminary data.</text>
</comment>
<dbReference type="AlphaFoldDB" id="A0A8T0QB49"/>
<evidence type="ECO:0000313" key="2">
    <source>
        <dbReference type="Proteomes" id="UP000823388"/>
    </source>
</evidence>
<keyword evidence="2" id="KW-1185">Reference proteome</keyword>
<dbReference type="Proteomes" id="UP000823388">
    <property type="component" value="Chromosome 7K"/>
</dbReference>